<reference evidence="2 3" key="1">
    <citation type="submission" date="2014-04" db="EMBL/GenBank/DDBJ databases">
        <title>Evolutionary Origins and Diversification of the Mycorrhizal Mutualists.</title>
        <authorList>
            <consortium name="DOE Joint Genome Institute"/>
            <consortium name="Mycorrhizal Genomics Consortium"/>
            <person name="Kohler A."/>
            <person name="Kuo A."/>
            <person name="Nagy L.G."/>
            <person name="Floudas D."/>
            <person name="Copeland A."/>
            <person name="Barry K.W."/>
            <person name="Cichocki N."/>
            <person name="Veneault-Fourrey C."/>
            <person name="LaButti K."/>
            <person name="Lindquist E.A."/>
            <person name="Lipzen A."/>
            <person name="Lundell T."/>
            <person name="Morin E."/>
            <person name="Murat C."/>
            <person name="Riley R."/>
            <person name="Ohm R."/>
            <person name="Sun H."/>
            <person name="Tunlid A."/>
            <person name="Henrissat B."/>
            <person name="Grigoriev I.V."/>
            <person name="Hibbett D.S."/>
            <person name="Martin F."/>
        </authorList>
    </citation>
    <scope>NUCLEOTIDE SEQUENCE [LARGE SCALE GENOMIC DNA]</scope>
    <source>
        <strain evidence="2 3">Koide BX008</strain>
    </source>
</reference>
<dbReference type="AlphaFoldDB" id="A0A0C2X372"/>
<gene>
    <name evidence="2" type="ORF">M378DRAFT_164856</name>
</gene>
<evidence type="ECO:0000313" key="2">
    <source>
        <dbReference type="EMBL" id="KIL63163.1"/>
    </source>
</evidence>
<proteinExistence type="predicted"/>
<feature type="compositionally biased region" description="Basic and acidic residues" evidence="1">
    <location>
        <begin position="53"/>
        <end position="69"/>
    </location>
</feature>
<name>A0A0C2X372_AMAMK</name>
<dbReference type="Proteomes" id="UP000054549">
    <property type="component" value="Unassembled WGS sequence"/>
</dbReference>
<protein>
    <submittedName>
        <fullName evidence="2">Uncharacterized protein</fullName>
    </submittedName>
</protein>
<dbReference type="EMBL" id="KN818262">
    <property type="protein sequence ID" value="KIL63163.1"/>
    <property type="molecule type" value="Genomic_DNA"/>
</dbReference>
<feature type="region of interest" description="Disordered" evidence="1">
    <location>
        <begin position="50"/>
        <end position="69"/>
    </location>
</feature>
<sequence>MAMTNNKAVQGMDESHCIGGVLQQSKDTIQKGVSSRKIGQVQVTTVYSYTAQQRKDDSDGSHESRCRMN</sequence>
<evidence type="ECO:0000256" key="1">
    <source>
        <dbReference type="SAM" id="MobiDB-lite"/>
    </source>
</evidence>
<accession>A0A0C2X372</accession>
<keyword evidence="3" id="KW-1185">Reference proteome</keyword>
<organism evidence="2 3">
    <name type="scientific">Amanita muscaria (strain Koide BX008)</name>
    <dbReference type="NCBI Taxonomy" id="946122"/>
    <lineage>
        <taxon>Eukaryota</taxon>
        <taxon>Fungi</taxon>
        <taxon>Dikarya</taxon>
        <taxon>Basidiomycota</taxon>
        <taxon>Agaricomycotina</taxon>
        <taxon>Agaricomycetes</taxon>
        <taxon>Agaricomycetidae</taxon>
        <taxon>Agaricales</taxon>
        <taxon>Pluteineae</taxon>
        <taxon>Amanitaceae</taxon>
        <taxon>Amanita</taxon>
    </lineage>
</organism>
<evidence type="ECO:0000313" key="3">
    <source>
        <dbReference type="Proteomes" id="UP000054549"/>
    </source>
</evidence>
<dbReference type="HOGENOM" id="CLU_2775439_0_0_1"/>
<dbReference type="InParanoid" id="A0A0C2X372"/>